<evidence type="ECO:0000313" key="10">
    <source>
        <dbReference type="Proteomes" id="UP001223214"/>
    </source>
</evidence>
<evidence type="ECO:0000256" key="2">
    <source>
        <dbReference type="ARBA" id="ARBA00009773"/>
    </source>
</evidence>
<accession>A0AAP4D222</accession>
<dbReference type="PANTHER" id="PTHR21716:SF67">
    <property type="entry name" value="TRANSPORT PROTEIN YDIK-RELATED"/>
    <property type="match status" value="1"/>
</dbReference>
<keyword evidence="4" id="KW-1003">Cell membrane</keyword>
<evidence type="ECO:0000256" key="3">
    <source>
        <dbReference type="ARBA" id="ARBA00022448"/>
    </source>
</evidence>
<evidence type="ECO:0000256" key="8">
    <source>
        <dbReference type="SAM" id="Phobius"/>
    </source>
</evidence>
<feature type="transmembrane region" description="Helical" evidence="8">
    <location>
        <begin position="308"/>
        <end position="337"/>
    </location>
</feature>
<dbReference type="PANTHER" id="PTHR21716">
    <property type="entry name" value="TRANSMEMBRANE PROTEIN"/>
    <property type="match status" value="1"/>
</dbReference>
<name>A0AAP4D222_9ENTR</name>
<dbReference type="InterPro" id="IPR002549">
    <property type="entry name" value="AI-2E-like"/>
</dbReference>
<comment type="subcellular location">
    <subcellularLocation>
        <location evidence="1">Cell membrane</location>
        <topology evidence="1">Multi-pass membrane protein</topology>
    </subcellularLocation>
</comment>
<protein>
    <submittedName>
        <fullName evidence="9">AI-2E family transporter YdiK</fullName>
    </submittedName>
</protein>
<evidence type="ECO:0000313" key="9">
    <source>
        <dbReference type="EMBL" id="MDK9362715.1"/>
    </source>
</evidence>
<evidence type="ECO:0000256" key="7">
    <source>
        <dbReference type="ARBA" id="ARBA00023136"/>
    </source>
</evidence>
<dbReference type="EMBL" id="JASSOM010000045">
    <property type="protein sequence ID" value="MDK9362715.1"/>
    <property type="molecule type" value="Genomic_DNA"/>
</dbReference>
<dbReference type="AlphaFoldDB" id="A0AAP4D222"/>
<reference evidence="9 10" key="1">
    <citation type="submission" date="2023-06" db="EMBL/GenBank/DDBJ databases">
        <title>Identification and characterization of antibiotic-resistant Gram-negative bacteria.</title>
        <authorList>
            <person name="Cho G.-S."/>
            <person name="Lee J."/>
            <person name="Tai E."/>
            <person name="Jeong S."/>
            <person name="Kim I."/>
            <person name="Kim B.-E."/>
            <person name="Jeong M.-I."/>
            <person name="Oh K.-K."/>
            <person name="Franz C.M.A.P."/>
        </authorList>
    </citation>
    <scope>NUCLEOTIDE SEQUENCE [LARGE SCALE GENOMIC DNA]</scope>
    <source>
        <strain evidence="9 10">V106_12</strain>
    </source>
</reference>
<keyword evidence="5 8" id="KW-0812">Transmembrane</keyword>
<evidence type="ECO:0000256" key="4">
    <source>
        <dbReference type="ARBA" id="ARBA00022475"/>
    </source>
</evidence>
<keyword evidence="7 8" id="KW-0472">Membrane</keyword>
<dbReference type="Proteomes" id="UP001223214">
    <property type="component" value="Unassembled WGS sequence"/>
</dbReference>
<feature type="transmembrane region" description="Helical" evidence="8">
    <location>
        <begin position="12"/>
        <end position="31"/>
    </location>
</feature>
<proteinExistence type="inferred from homology"/>
<gene>
    <name evidence="9" type="primary">ydiK</name>
    <name evidence="9" type="ORF">QQF32_05860</name>
</gene>
<evidence type="ECO:0000256" key="5">
    <source>
        <dbReference type="ARBA" id="ARBA00022692"/>
    </source>
</evidence>
<comment type="similarity">
    <text evidence="2">Belongs to the autoinducer-2 exporter (AI-2E) (TC 2.A.86) family.</text>
</comment>
<keyword evidence="6 8" id="KW-1133">Transmembrane helix</keyword>
<dbReference type="RefSeq" id="WP_285148286.1">
    <property type="nucleotide sequence ID" value="NZ_JASSOM010000045.1"/>
</dbReference>
<organism evidence="9 10">
    <name type="scientific">Lelliottia wanjuensis</name>
    <dbReference type="NCBI Taxonomy" id="3050585"/>
    <lineage>
        <taxon>Bacteria</taxon>
        <taxon>Pseudomonadati</taxon>
        <taxon>Pseudomonadota</taxon>
        <taxon>Gammaproteobacteria</taxon>
        <taxon>Enterobacterales</taxon>
        <taxon>Enterobacteriaceae</taxon>
        <taxon>Lelliottia</taxon>
    </lineage>
</organism>
<evidence type="ECO:0000256" key="1">
    <source>
        <dbReference type="ARBA" id="ARBA00004651"/>
    </source>
</evidence>
<feature type="transmembrane region" description="Helical" evidence="8">
    <location>
        <begin position="37"/>
        <end position="55"/>
    </location>
</feature>
<feature type="transmembrane region" description="Helical" evidence="8">
    <location>
        <begin position="203"/>
        <end position="225"/>
    </location>
</feature>
<feature type="transmembrane region" description="Helical" evidence="8">
    <location>
        <begin position="67"/>
        <end position="93"/>
    </location>
</feature>
<comment type="caution">
    <text evidence="9">The sequence shown here is derived from an EMBL/GenBank/DDBJ whole genome shotgun (WGS) entry which is preliminary data.</text>
</comment>
<keyword evidence="10" id="KW-1185">Reference proteome</keyword>
<dbReference type="NCBIfam" id="NF008216">
    <property type="entry name" value="PRK10983.1"/>
    <property type="match status" value="1"/>
</dbReference>
<dbReference type="Pfam" id="PF01594">
    <property type="entry name" value="AI-2E_transport"/>
    <property type="match status" value="1"/>
</dbReference>
<dbReference type="GO" id="GO:0005886">
    <property type="term" value="C:plasma membrane"/>
    <property type="evidence" value="ECO:0007669"/>
    <property type="project" value="UniProtKB-SubCell"/>
</dbReference>
<evidence type="ECO:0000256" key="6">
    <source>
        <dbReference type="ARBA" id="ARBA00022989"/>
    </source>
</evidence>
<keyword evidence="3" id="KW-0813">Transport</keyword>
<sequence>MIASRPQRDVPQILFSVLLILTMLCCCVWIVKPFILSVIWAGLITIATWPLFTLLQRKIVRRRGVAILLMMLFLSAIFLLPVILSATAFTVMAQDALHWLMQLDMAHLPTCEFLNRIPKIGPHLHNKWLGLIHSDSAVLFGTLKPWLMKCATLLINELTHIGSLLVNGVLMLVSCLVFYLHGERIARGLRHFARRIAQGRGETAVVLAGKTIQVVAMGIVLTAVIQSAFAGIGLLICQIPAAALLTGMIFVLCLMQLGPVIVMLPAVAWLFWSGMHGMASLLLAWTVVAGALDNFIKPLLINRGADTSVLLIMIGVIGGMLAWGMIGLFIGPVLLAVSWRLLSTWVSEVDFRA</sequence>
<feature type="transmembrane region" description="Helical" evidence="8">
    <location>
        <begin position="266"/>
        <end position="288"/>
    </location>
</feature>
<feature type="transmembrane region" description="Helical" evidence="8">
    <location>
        <begin position="161"/>
        <end position="182"/>
    </location>
</feature>
<feature type="transmembrane region" description="Helical" evidence="8">
    <location>
        <begin position="231"/>
        <end position="254"/>
    </location>
</feature>